<evidence type="ECO:0000313" key="2">
    <source>
        <dbReference type="Proteomes" id="UP000307440"/>
    </source>
</evidence>
<gene>
    <name evidence="1" type="ORF">FA15DRAFT_440107</name>
</gene>
<reference evidence="1 2" key="1">
    <citation type="journal article" date="2019" name="Nat. Ecol. Evol.">
        <title>Megaphylogeny resolves global patterns of mushroom evolution.</title>
        <authorList>
            <person name="Varga T."/>
            <person name="Krizsan K."/>
            <person name="Foldi C."/>
            <person name="Dima B."/>
            <person name="Sanchez-Garcia M."/>
            <person name="Sanchez-Ramirez S."/>
            <person name="Szollosi G.J."/>
            <person name="Szarkandi J.G."/>
            <person name="Papp V."/>
            <person name="Albert L."/>
            <person name="Andreopoulos W."/>
            <person name="Angelini C."/>
            <person name="Antonin V."/>
            <person name="Barry K.W."/>
            <person name="Bougher N.L."/>
            <person name="Buchanan P."/>
            <person name="Buyck B."/>
            <person name="Bense V."/>
            <person name="Catcheside P."/>
            <person name="Chovatia M."/>
            <person name="Cooper J."/>
            <person name="Damon W."/>
            <person name="Desjardin D."/>
            <person name="Finy P."/>
            <person name="Geml J."/>
            <person name="Haridas S."/>
            <person name="Hughes K."/>
            <person name="Justo A."/>
            <person name="Karasinski D."/>
            <person name="Kautmanova I."/>
            <person name="Kiss B."/>
            <person name="Kocsube S."/>
            <person name="Kotiranta H."/>
            <person name="LaButti K.M."/>
            <person name="Lechner B.E."/>
            <person name="Liimatainen K."/>
            <person name="Lipzen A."/>
            <person name="Lukacs Z."/>
            <person name="Mihaltcheva S."/>
            <person name="Morgado L.N."/>
            <person name="Niskanen T."/>
            <person name="Noordeloos M.E."/>
            <person name="Ohm R.A."/>
            <person name="Ortiz-Santana B."/>
            <person name="Ovrebo C."/>
            <person name="Racz N."/>
            <person name="Riley R."/>
            <person name="Savchenko A."/>
            <person name="Shiryaev A."/>
            <person name="Soop K."/>
            <person name="Spirin V."/>
            <person name="Szebenyi C."/>
            <person name="Tomsovsky M."/>
            <person name="Tulloss R.E."/>
            <person name="Uehling J."/>
            <person name="Grigoriev I.V."/>
            <person name="Vagvolgyi C."/>
            <person name="Papp T."/>
            <person name="Martin F.M."/>
            <person name="Miettinen O."/>
            <person name="Hibbett D.S."/>
            <person name="Nagy L.G."/>
        </authorList>
    </citation>
    <scope>NUCLEOTIDE SEQUENCE [LARGE SCALE GENOMIC DNA]</scope>
    <source>
        <strain evidence="1 2">CBS 121175</strain>
    </source>
</reference>
<proteinExistence type="predicted"/>
<name>A0A5C3KUF8_COPMA</name>
<dbReference type="OrthoDB" id="411524at2759"/>
<dbReference type="STRING" id="230819.A0A5C3KUF8"/>
<accession>A0A5C3KUF8</accession>
<evidence type="ECO:0000313" key="1">
    <source>
        <dbReference type="EMBL" id="TFK23937.1"/>
    </source>
</evidence>
<dbReference type="AlphaFoldDB" id="A0A5C3KUF8"/>
<protein>
    <submittedName>
        <fullName evidence="1">Uncharacterized protein</fullName>
    </submittedName>
</protein>
<keyword evidence="2" id="KW-1185">Reference proteome</keyword>
<organism evidence="1 2">
    <name type="scientific">Coprinopsis marcescibilis</name>
    <name type="common">Agaric fungus</name>
    <name type="synonym">Psathyrella marcescibilis</name>
    <dbReference type="NCBI Taxonomy" id="230819"/>
    <lineage>
        <taxon>Eukaryota</taxon>
        <taxon>Fungi</taxon>
        <taxon>Dikarya</taxon>
        <taxon>Basidiomycota</taxon>
        <taxon>Agaricomycotina</taxon>
        <taxon>Agaricomycetes</taxon>
        <taxon>Agaricomycetidae</taxon>
        <taxon>Agaricales</taxon>
        <taxon>Agaricineae</taxon>
        <taxon>Psathyrellaceae</taxon>
        <taxon>Coprinopsis</taxon>
    </lineage>
</organism>
<dbReference type="Proteomes" id="UP000307440">
    <property type="component" value="Unassembled WGS sequence"/>
</dbReference>
<sequence>MYLSGVSYYVLADHFIIHQTHLYEESARRTERKYNRKIYAGFREEACFRYLRSYRDNGTLNTTRARNAITECRKLKAIRVAGGQVGNQPCHATQRPPSAN</sequence>
<dbReference type="EMBL" id="ML210209">
    <property type="protein sequence ID" value="TFK23937.1"/>
    <property type="molecule type" value="Genomic_DNA"/>
</dbReference>